<evidence type="ECO:0000313" key="9">
    <source>
        <dbReference type="EnsemblMetazoa" id="AALB000258-PA"/>
    </source>
</evidence>
<reference evidence="9" key="2">
    <citation type="submission" date="2022-08" db="UniProtKB">
        <authorList>
            <consortium name="EnsemblMetazoa"/>
        </authorList>
    </citation>
    <scope>IDENTIFICATION</scope>
    <source>
        <strain evidence="9">STECLA/ALBI9_A</strain>
    </source>
</reference>
<evidence type="ECO:0000256" key="3">
    <source>
        <dbReference type="ARBA" id="ARBA00023015"/>
    </source>
</evidence>
<comment type="similarity">
    <text evidence="2">Belongs to the bZIP family.</text>
</comment>
<organism evidence="9 10">
    <name type="scientific">Anopheles albimanus</name>
    <name type="common">New world malaria mosquito</name>
    <dbReference type="NCBI Taxonomy" id="7167"/>
    <lineage>
        <taxon>Eukaryota</taxon>
        <taxon>Metazoa</taxon>
        <taxon>Ecdysozoa</taxon>
        <taxon>Arthropoda</taxon>
        <taxon>Hexapoda</taxon>
        <taxon>Insecta</taxon>
        <taxon>Pterygota</taxon>
        <taxon>Neoptera</taxon>
        <taxon>Endopterygota</taxon>
        <taxon>Diptera</taxon>
        <taxon>Nematocera</taxon>
        <taxon>Culicoidea</taxon>
        <taxon>Culicidae</taxon>
        <taxon>Anophelinae</taxon>
        <taxon>Anopheles</taxon>
    </lineage>
</organism>
<feature type="region of interest" description="Disordered" evidence="7">
    <location>
        <begin position="228"/>
        <end position="332"/>
    </location>
</feature>
<evidence type="ECO:0000256" key="2">
    <source>
        <dbReference type="ARBA" id="ARBA00007163"/>
    </source>
</evidence>
<feature type="region of interest" description="Disordered" evidence="7">
    <location>
        <begin position="1"/>
        <end position="23"/>
    </location>
</feature>
<dbReference type="InterPro" id="IPR046347">
    <property type="entry name" value="bZIP_sf"/>
</dbReference>
<dbReference type="SUPFAM" id="SSF57959">
    <property type="entry name" value="Leucine zipper domain"/>
    <property type="match status" value="1"/>
</dbReference>
<evidence type="ECO:0000256" key="5">
    <source>
        <dbReference type="ARBA" id="ARBA00023163"/>
    </source>
</evidence>
<keyword evidence="10" id="KW-1185">Reference proteome</keyword>
<keyword evidence="3" id="KW-0805">Transcription regulation</keyword>
<dbReference type="PROSITE" id="PS50217">
    <property type="entry name" value="BZIP"/>
    <property type="match status" value="1"/>
</dbReference>
<dbReference type="Pfam" id="PF00170">
    <property type="entry name" value="bZIP_1"/>
    <property type="match status" value="1"/>
</dbReference>
<evidence type="ECO:0000256" key="4">
    <source>
        <dbReference type="ARBA" id="ARBA00023125"/>
    </source>
</evidence>
<dbReference type="RefSeq" id="XP_035795833.1">
    <property type="nucleotide sequence ID" value="XM_035939940.1"/>
</dbReference>
<keyword evidence="5" id="KW-0804">Transcription</keyword>
<protein>
    <recommendedName>
        <fullName evidence="8">BZIP domain-containing protein</fullName>
    </recommendedName>
</protein>
<keyword evidence="6" id="KW-0539">Nucleus</keyword>
<evidence type="ECO:0000256" key="1">
    <source>
        <dbReference type="ARBA" id="ARBA00004123"/>
    </source>
</evidence>
<evidence type="ECO:0000259" key="8">
    <source>
        <dbReference type="PROSITE" id="PS50217"/>
    </source>
</evidence>
<dbReference type="SMART" id="SM00338">
    <property type="entry name" value="BRLZ"/>
    <property type="match status" value="1"/>
</dbReference>
<dbReference type="PROSITE" id="PS00036">
    <property type="entry name" value="BZIP_BASIC"/>
    <property type="match status" value="1"/>
</dbReference>
<feature type="domain" description="BZIP" evidence="8">
    <location>
        <begin position="313"/>
        <end position="376"/>
    </location>
</feature>
<dbReference type="FunFam" id="1.20.5.170:FF:000021">
    <property type="entry name" value="Cyclic AMP-dependent transcription factor ATF-4"/>
    <property type="match status" value="1"/>
</dbReference>
<dbReference type="CTD" id="47767"/>
<dbReference type="GO" id="GO:0000977">
    <property type="term" value="F:RNA polymerase II transcription regulatory region sequence-specific DNA binding"/>
    <property type="evidence" value="ECO:0007669"/>
    <property type="project" value="TreeGrafter"/>
</dbReference>
<dbReference type="VEuPathDB" id="VectorBase:AALB20_037817"/>
<dbReference type="GO" id="GO:0005634">
    <property type="term" value="C:nucleus"/>
    <property type="evidence" value="ECO:0007669"/>
    <property type="project" value="UniProtKB-SubCell"/>
</dbReference>
<dbReference type="AlphaFoldDB" id="A0A182F1D4"/>
<dbReference type="Gene3D" id="1.20.5.170">
    <property type="match status" value="1"/>
</dbReference>
<dbReference type="GeneID" id="118468764"/>
<sequence>MNVYDPWYDDKLKQSSVSPPLSGYEPLPAVLEETFQPQKDKNTEELLMEFDCVYGNVGLNHLTPPQTPPQTLSFGSGAVEGNVAYPGLLTVPIQQQPQQQQQLLQFQLSCVSQTQTQPQQQLQAIQQQQIMSFPMNSTGYYIVDEYATTVQQPQQQQQQQQQLQPEHPPQQVPGLTGAEYGFCATPTFTRQQLDEVMHDLVRSVQLDEETRGQQTITDIDVIIEAEEEDDDSCGFSEQGSDDSGRCSSSVSRSPAYSDSADSSYYGSSSFRGQLDNDDEEWCPAKSKKLNVSGGGAVSKKRVSSSRPYGRGTEEKKSRKKEQNKNAATRYRQKKKAEIEEILIEESKLQERNDELKSKSADLSREVRYLKKLMRELFQARGLI</sequence>
<reference evidence="9 10" key="1">
    <citation type="journal article" date="2017" name="G3 (Bethesda)">
        <title>The Physical Genome Mapping of Anopheles albimanus Corrected Scaffold Misassemblies and Identified Interarm Rearrangements in Genus Anopheles.</title>
        <authorList>
            <person name="Artemov G.N."/>
            <person name="Peery A.N."/>
            <person name="Jiang X."/>
            <person name="Tu Z."/>
            <person name="Stegniy V.N."/>
            <person name="Sharakhova M.V."/>
            <person name="Sharakhov I.V."/>
        </authorList>
    </citation>
    <scope>NUCLEOTIDE SEQUENCE [LARGE SCALE GENOMIC DNA]</scope>
    <source>
        <strain evidence="9 10">ALBI9_A</strain>
    </source>
</reference>
<dbReference type="CDD" id="cd14692">
    <property type="entry name" value="bZIP_ATF4"/>
    <property type="match status" value="1"/>
</dbReference>
<dbReference type="STRING" id="7167.A0A182F1D4"/>
<dbReference type="PANTHER" id="PTHR13044:SF14">
    <property type="entry name" value="CRYPTOCEPHAL, ISOFORM A"/>
    <property type="match status" value="1"/>
</dbReference>
<dbReference type="VEuPathDB" id="VectorBase:AALB000258"/>
<feature type="compositionally biased region" description="Low complexity" evidence="7">
    <location>
        <begin position="245"/>
        <end position="272"/>
    </location>
</feature>
<evidence type="ECO:0000256" key="6">
    <source>
        <dbReference type="ARBA" id="ARBA00023242"/>
    </source>
</evidence>
<name>A0A182F1D4_ANOAL</name>
<proteinExistence type="inferred from homology"/>
<dbReference type="EnsemblMetazoa" id="AALB000258-RA">
    <property type="protein sequence ID" value="AALB000258-PA"/>
    <property type="gene ID" value="AALB000258"/>
</dbReference>
<comment type="subcellular location">
    <subcellularLocation>
        <location evidence="1">Nucleus</location>
    </subcellularLocation>
</comment>
<feature type="region of interest" description="Disordered" evidence="7">
    <location>
        <begin position="152"/>
        <end position="178"/>
    </location>
</feature>
<evidence type="ECO:0000313" key="10">
    <source>
        <dbReference type="Proteomes" id="UP000069272"/>
    </source>
</evidence>
<dbReference type="Proteomes" id="UP000069272">
    <property type="component" value="Chromosome 2L"/>
</dbReference>
<evidence type="ECO:0000256" key="7">
    <source>
        <dbReference type="SAM" id="MobiDB-lite"/>
    </source>
</evidence>
<feature type="compositionally biased region" description="Low complexity" evidence="7">
    <location>
        <begin position="152"/>
        <end position="165"/>
    </location>
</feature>
<keyword evidence="4" id="KW-0238">DNA-binding</keyword>
<dbReference type="GO" id="GO:0001228">
    <property type="term" value="F:DNA-binding transcription activator activity, RNA polymerase II-specific"/>
    <property type="evidence" value="ECO:0007669"/>
    <property type="project" value="TreeGrafter"/>
</dbReference>
<feature type="compositionally biased region" description="Basic and acidic residues" evidence="7">
    <location>
        <begin position="311"/>
        <end position="323"/>
    </location>
</feature>
<accession>A0A182F1D4</accession>
<dbReference type="InterPro" id="IPR004827">
    <property type="entry name" value="bZIP"/>
</dbReference>
<dbReference type="PANTHER" id="PTHR13044">
    <property type="entry name" value="ACTIVATING TRANSCRIPTION FACTOR ATF 4/5"/>
    <property type="match status" value="1"/>
</dbReference>